<dbReference type="SUPFAM" id="SSF47384">
    <property type="entry name" value="Homodimeric domain of signal transducing histidine kinase"/>
    <property type="match status" value="1"/>
</dbReference>
<dbReference type="Proteomes" id="UP001207116">
    <property type="component" value="Unassembled WGS sequence"/>
</dbReference>
<keyword evidence="9" id="KW-0812">Transmembrane</keyword>
<organism evidence="11 12">
    <name type="scientific">Lentiprolixibacter aurantiacus</name>
    <dbReference type="NCBI Taxonomy" id="2993939"/>
    <lineage>
        <taxon>Bacteria</taxon>
        <taxon>Pseudomonadati</taxon>
        <taxon>Bacteroidota</taxon>
        <taxon>Flavobacteriia</taxon>
        <taxon>Flavobacteriales</taxon>
        <taxon>Flavobacteriaceae</taxon>
        <taxon>Lentiprolixibacter</taxon>
    </lineage>
</organism>
<dbReference type="InterPro" id="IPR005467">
    <property type="entry name" value="His_kinase_dom"/>
</dbReference>
<feature type="coiled-coil region" evidence="8">
    <location>
        <begin position="453"/>
        <end position="488"/>
    </location>
</feature>
<dbReference type="SUPFAM" id="SSF55874">
    <property type="entry name" value="ATPase domain of HSP90 chaperone/DNA topoisomerase II/histidine kinase"/>
    <property type="match status" value="1"/>
</dbReference>
<keyword evidence="9" id="KW-0472">Membrane</keyword>
<dbReference type="InterPro" id="IPR003594">
    <property type="entry name" value="HATPase_dom"/>
</dbReference>
<feature type="transmembrane region" description="Helical" evidence="9">
    <location>
        <begin position="431"/>
        <end position="450"/>
    </location>
</feature>
<sequence length="714" mass="81466">MPSKPALFPHALFFWKNKKAVSILLAFFWACLSFAQSAKVEQLYDSISQLRSQPEFTERDTTHINLLNQLAASLRYYDVENAYNIAKKALELSRETQYSLGEATALLRIGDYFSDKGQSDKAIENFEQALEIANKLDDTLTPFRIINNLASEHTYKGDFAEALKGYLHGIERINVLLEEGEEDDKKLIVVLSIMNENIANLFASQKDYEQSLKYYEKVRKINTEIGDPIIMAETNSNLASVYAEKGATDDGVQKDFEYAMFHVNSSIQTFEKDKIMDWLAYAYEVKGKIHLKQNNHKWALHWYKQSETIHEEIEDDRGKIDLYNGMAQAYLAQGNDSLAKNYALNAYAISERIKDSEGTQECAKTLYKVHEKSGNFKKALEYLELYQELSSNIYRNENKKSLVLIKTQSEYNEQIKAEKEANEKALARRDLYVWISISILIALLIVIFLVQRNQKIQKRLNGVLNAKKELLEKRESELRENNETKTKLFSIIGHDLRGPIGALQGLLNMFGEGEITKKELMDFLPKLRGDVDHIYFTLNNLLSWGHSQLNGSVTKPEVTAVEAIVKENINLLSEQAQNKSIRIVNELPDNTHTWADANQIDIVIRNLMSNALKFTPENGMIKISGEEYADHWQISVRDTGVGMDQATVDKLFDKNSNVTTYGTNNEKGTGLGLSLCKEMVEKNKGKIWVESTLRKGSTFHFTLPKIKQSYPKAS</sequence>
<evidence type="ECO:0000256" key="8">
    <source>
        <dbReference type="SAM" id="Coils"/>
    </source>
</evidence>
<dbReference type="FunFam" id="3.30.565.10:FF:000006">
    <property type="entry name" value="Sensor histidine kinase WalK"/>
    <property type="match status" value="1"/>
</dbReference>
<dbReference type="PANTHER" id="PTHR43711">
    <property type="entry name" value="TWO-COMPONENT HISTIDINE KINASE"/>
    <property type="match status" value="1"/>
</dbReference>
<evidence type="ECO:0000256" key="7">
    <source>
        <dbReference type="PROSITE-ProRule" id="PRU00339"/>
    </source>
</evidence>
<keyword evidence="8" id="KW-0175">Coiled coil</keyword>
<evidence type="ECO:0000256" key="2">
    <source>
        <dbReference type="ARBA" id="ARBA00012438"/>
    </source>
</evidence>
<dbReference type="GO" id="GO:0000155">
    <property type="term" value="F:phosphorelay sensor kinase activity"/>
    <property type="evidence" value="ECO:0007669"/>
    <property type="project" value="InterPro"/>
</dbReference>
<dbReference type="SMART" id="SM00387">
    <property type="entry name" value="HATPase_c"/>
    <property type="match status" value="1"/>
</dbReference>
<evidence type="ECO:0000256" key="4">
    <source>
        <dbReference type="ARBA" id="ARBA00022679"/>
    </source>
</evidence>
<dbReference type="EC" id="2.7.13.3" evidence="2"/>
<evidence type="ECO:0000259" key="10">
    <source>
        <dbReference type="PROSITE" id="PS50109"/>
    </source>
</evidence>
<keyword evidence="3" id="KW-0597">Phosphoprotein</keyword>
<dbReference type="InterPro" id="IPR019734">
    <property type="entry name" value="TPR_rpt"/>
</dbReference>
<protein>
    <recommendedName>
        <fullName evidence="2">histidine kinase</fullName>
        <ecNumber evidence="2">2.7.13.3</ecNumber>
    </recommendedName>
</protein>
<keyword evidence="7" id="KW-0802">TPR repeat</keyword>
<comment type="caution">
    <text evidence="11">The sequence shown here is derived from an EMBL/GenBank/DDBJ whole genome shotgun (WGS) entry which is preliminary data.</text>
</comment>
<dbReference type="PROSITE" id="PS50109">
    <property type="entry name" value="HIS_KIN"/>
    <property type="match status" value="1"/>
</dbReference>
<feature type="domain" description="Histidine kinase" evidence="10">
    <location>
        <begin position="491"/>
        <end position="707"/>
    </location>
</feature>
<accession>A0AAE3SNP8</accession>
<dbReference type="PROSITE" id="PS50005">
    <property type="entry name" value="TPR"/>
    <property type="match status" value="1"/>
</dbReference>
<dbReference type="InterPro" id="IPR004358">
    <property type="entry name" value="Sig_transdc_His_kin-like_C"/>
</dbReference>
<dbReference type="InterPro" id="IPR036890">
    <property type="entry name" value="HATPase_C_sf"/>
</dbReference>
<dbReference type="RefSeq" id="WP_266012784.1">
    <property type="nucleotide sequence ID" value="NZ_JAPFQP010000002.1"/>
</dbReference>
<evidence type="ECO:0000256" key="9">
    <source>
        <dbReference type="SAM" id="Phobius"/>
    </source>
</evidence>
<keyword evidence="6" id="KW-0902">Two-component regulatory system</keyword>
<gene>
    <name evidence="11" type="ORF">OO016_09185</name>
</gene>
<keyword evidence="4" id="KW-0808">Transferase</keyword>
<evidence type="ECO:0000256" key="6">
    <source>
        <dbReference type="ARBA" id="ARBA00023012"/>
    </source>
</evidence>
<name>A0AAE3SNP8_9FLAO</name>
<dbReference type="Pfam" id="PF02518">
    <property type="entry name" value="HATPase_c"/>
    <property type="match status" value="1"/>
</dbReference>
<keyword evidence="12" id="KW-1185">Reference proteome</keyword>
<dbReference type="AlphaFoldDB" id="A0AAE3SNP8"/>
<dbReference type="SUPFAM" id="SSF48452">
    <property type="entry name" value="TPR-like"/>
    <property type="match status" value="2"/>
</dbReference>
<dbReference type="SMART" id="SM00028">
    <property type="entry name" value="TPR"/>
    <property type="match status" value="5"/>
</dbReference>
<dbReference type="EMBL" id="JAPFQP010000002">
    <property type="protein sequence ID" value="MCX2719775.1"/>
    <property type="molecule type" value="Genomic_DNA"/>
</dbReference>
<dbReference type="Pfam" id="PF13181">
    <property type="entry name" value="TPR_8"/>
    <property type="match status" value="1"/>
</dbReference>
<proteinExistence type="predicted"/>
<dbReference type="InterPro" id="IPR003661">
    <property type="entry name" value="HisK_dim/P_dom"/>
</dbReference>
<comment type="catalytic activity">
    <reaction evidence="1">
        <text>ATP + protein L-histidine = ADP + protein N-phospho-L-histidine.</text>
        <dbReference type="EC" id="2.7.13.3"/>
    </reaction>
</comment>
<evidence type="ECO:0000256" key="3">
    <source>
        <dbReference type="ARBA" id="ARBA00022553"/>
    </source>
</evidence>
<feature type="repeat" description="TPR" evidence="7">
    <location>
        <begin position="103"/>
        <end position="136"/>
    </location>
</feature>
<keyword evidence="9" id="KW-1133">Transmembrane helix</keyword>
<reference evidence="11" key="1">
    <citation type="submission" date="2022-11" db="EMBL/GenBank/DDBJ databases">
        <title>The characterization of three novel Bacteroidetes species and genomic analysis of their roles in tidal elemental geochemical cycles.</title>
        <authorList>
            <person name="Ma K.-J."/>
        </authorList>
    </citation>
    <scope>NUCLEOTIDE SEQUENCE</scope>
    <source>
        <strain evidence="11">M415</strain>
    </source>
</reference>
<evidence type="ECO:0000256" key="1">
    <source>
        <dbReference type="ARBA" id="ARBA00000085"/>
    </source>
</evidence>
<evidence type="ECO:0000256" key="5">
    <source>
        <dbReference type="ARBA" id="ARBA00022777"/>
    </source>
</evidence>
<evidence type="ECO:0000313" key="12">
    <source>
        <dbReference type="Proteomes" id="UP001207116"/>
    </source>
</evidence>
<dbReference type="PRINTS" id="PR00344">
    <property type="entry name" value="BCTRLSENSOR"/>
</dbReference>
<dbReference type="Pfam" id="PF13424">
    <property type="entry name" value="TPR_12"/>
    <property type="match status" value="1"/>
</dbReference>
<dbReference type="InterPro" id="IPR050736">
    <property type="entry name" value="Sensor_HK_Regulatory"/>
</dbReference>
<evidence type="ECO:0000313" key="11">
    <source>
        <dbReference type="EMBL" id="MCX2719775.1"/>
    </source>
</evidence>
<dbReference type="Gene3D" id="1.10.287.130">
    <property type="match status" value="1"/>
</dbReference>
<dbReference type="Gene3D" id="3.30.565.10">
    <property type="entry name" value="Histidine kinase-like ATPase, C-terminal domain"/>
    <property type="match status" value="1"/>
</dbReference>
<keyword evidence="5 11" id="KW-0418">Kinase</keyword>
<dbReference type="Gene3D" id="1.25.40.10">
    <property type="entry name" value="Tetratricopeptide repeat domain"/>
    <property type="match status" value="3"/>
</dbReference>
<dbReference type="InterPro" id="IPR011990">
    <property type="entry name" value="TPR-like_helical_dom_sf"/>
</dbReference>
<dbReference type="PANTHER" id="PTHR43711:SF31">
    <property type="entry name" value="HISTIDINE KINASE"/>
    <property type="match status" value="1"/>
</dbReference>
<dbReference type="CDD" id="cd00082">
    <property type="entry name" value="HisKA"/>
    <property type="match status" value="1"/>
</dbReference>
<dbReference type="InterPro" id="IPR036097">
    <property type="entry name" value="HisK_dim/P_sf"/>
</dbReference>